<evidence type="ECO:0000256" key="1">
    <source>
        <dbReference type="SAM" id="Phobius"/>
    </source>
</evidence>
<dbReference type="Proteomes" id="UP000179227">
    <property type="component" value="Unassembled WGS sequence"/>
</dbReference>
<comment type="caution">
    <text evidence="2">The sequence shown here is derived from an EMBL/GenBank/DDBJ whole genome shotgun (WGS) entry which is preliminary data.</text>
</comment>
<proteinExistence type="predicted"/>
<organism evidence="2 3">
    <name type="scientific">Candidatus Curtissbacteria bacterium RIFCSPLOWO2_01_FULL_42_26</name>
    <dbReference type="NCBI Taxonomy" id="1797729"/>
    <lineage>
        <taxon>Bacteria</taxon>
        <taxon>Candidatus Curtissiibacteriota</taxon>
    </lineage>
</organism>
<dbReference type="EMBL" id="MFBS01000014">
    <property type="protein sequence ID" value="OGE09983.1"/>
    <property type="molecule type" value="Genomic_DNA"/>
</dbReference>
<name>A0A1F5I0U2_9BACT</name>
<evidence type="ECO:0000313" key="2">
    <source>
        <dbReference type="EMBL" id="OGE09983.1"/>
    </source>
</evidence>
<keyword evidence="1" id="KW-1133">Transmembrane helix</keyword>
<dbReference type="AlphaFoldDB" id="A0A1F5I0U2"/>
<keyword evidence="1" id="KW-0812">Transmembrane</keyword>
<feature type="transmembrane region" description="Helical" evidence="1">
    <location>
        <begin position="26"/>
        <end position="44"/>
    </location>
</feature>
<evidence type="ECO:0000313" key="3">
    <source>
        <dbReference type="Proteomes" id="UP000179227"/>
    </source>
</evidence>
<feature type="transmembrane region" description="Helical" evidence="1">
    <location>
        <begin position="50"/>
        <end position="69"/>
    </location>
</feature>
<sequence length="82" mass="8812">MAQTERAEQSVDKNLEKLKHRLAEGIARDVIVVGGALAAVASSFRDWEVAAIGAMFVGIGISLAVGKNIKNRIKFGNSKFKI</sequence>
<reference evidence="2 3" key="1">
    <citation type="journal article" date="2016" name="Nat. Commun.">
        <title>Thousands of microbial genomes shed light on interconnected biogeochemical processes in an aquifer system.</title>
        <authorList>
            <person name="Anantharaman K."/>
            <person name="Brown C.T."/>
            <person name="Hug L.A."/>
            <person name="Sharon I."/>
            <person name="Castelle C.J."/>
            <person name="Probst A.J."/>
            <person name="Thomas B.C."/>
            <person name="Singh A."/>
            <person name="Wilkins M.J."/>
            <person name="Karaoz U."/>
            <person name="Brodie E.L."/>
            <person name="Williams K.H."/>
            <person name="Hubbard S.S."/>
            <person name="Banfield J.F."/>
        </authorList>
    </citation>
    <scope>NUCLEOTIDE SEQUENCE [LARGE SCALE GENOMIC DNA]</scope>
</reference>
<gene>
    <name evidence="2" type="ORF">A3A60_03850</name>
</gene>
<protein>
    <submittedName>
        <fullName evidence="2">Uncharacterized protein</fullName>
    </submittedName>
</protein>
<keyword evidence="1" id="KW-0472">Membrane</keyword>
<accession>A0A1F5I0U2</accession>